<evidence type="ECO:0000313" key="8">
    <source>
        <dbReference type="EMBL" id="ARU60294.1"/>
    </source>
</evidence>
<keyword evidence="3 6" id="KW-0812">Transmembrane</keyword>
<dbReference type="Pfam" id="PF03239">
    <property type="entry name" value="FTR1"/>
    <property type="match status" value="1"/>
</dbReference>
<organism evidence="8 9">
    <name type="scientific">Tumebacillus avium</name>
    <dbReference type="NCBI Taxonomy" id="1903704"/>
    <lineage>
        <taxon>Bacteria</taxon>
        <taxon>Bacillati</taxon>
        <taxon>Bacillota</taxon>
        <taxon>Bacilli</taxon>
        <taxon>Bacillales</taxon>
        <taxon>Alicyclobacillaceae</taxon>
        <taxon>Tumebacillus</taxon>
    </lineage>
</organism>
<dbReference type="Proteomes" id="UP000195437">
    <property type="component" value="Chromosome"/>
</dbReference>
<feature type="signal peptide" evidence="7">
    <location>
        <begin position="1"/>
        <end position="24"/>
    </location>
</feature>
<dbReference type="GO" id="GO:0015093">
    <property type="term" value="F:ferrous iron transmembrane transporter activity"/>
    <property type="evidence" value="ECO:0007669"/>
    <property type="project" value="TreeGrafter"/>
</dbReference>
<evidence type="ECO:0000256" key="7">
    <source>
        <dbReference type="SAM" id="SignalP"/>
    </source>
</evidence>
<evidence type="ECO:0000256" key="5">
    <source>
        <dbReference type="ARBA" id="ARBA00023136"/>
    </source>
</evidence>
<evidence type="ECO:0000256" key="4">
    <source>
        <dbReference type="ARBA" id="ARBA00022989"/>
    </source>
</evidence>
<feature type="transmembrane region" description="Helical" evidence="6">
    <location>
        <begin position="548"/>
        <end position="572"/>
    </location>
</feature>
<evidence type="ECO:0000256" key="1">
    <source>
        <dbReference type="ARBA" id="ARBA00004141"/>
    </source>
</evidence>
<keyword evidence="9" id="KW-1185">Reference proteome</keyword>
<comment type="similarity">
    <text evidence="2">Belongs to the oxidase-dependent Fe transporter (OFeT) (TC 9.A.10.1) family.</text>
</comment>
<feature type="transmembrane region" description="Helical" evidence="6">
    <location>
        <begin position="505"/>
        <end position="528"/>
    </location>
</feature>
<keyword evidence="4 6" id="KW-1133">Transmembrane helix</keyword>
<dbReference type="GO" id="GO:0033573">
    <property type="term" value="C:high-affinity iron permease complex"/>
    <property type="evidence" value="ECO:0007669"/>
    <property type="project" value="InterPro"/>
</dbReference>
<comment type="subcellular location">
    <subcellularLocation>
        <location evidence="1">Membrane</location>
        <topology evidence="1">Multi-pass membrane protein</topology>
    </subcellularLocation>
</comment>
<dbReference type="OrthoDB" id="8215804at2"/>
<accession>A0A1Y0ILV0</accession>
<keyword evidence="5 6" id="KW-0472">Membrane</keyword>
<feature type="transmembrane region" description="Helical" evidence="6">
    <location>
        <begin position="362"/>
        <end position="384"/>
    </location>
</feature>
<feature type="transmembrane region" description="Helical" evidence="6">
    <location>
        <begin position="460"/>
        <end position="493"/>
    </location>
</feature>
<reference evidence="9" key="1">
    <citation type="submission" date="2017-05" db="EMBL/GenBank/DDBJ databases">
        <authorList>
            <person name="Sung H."/>
        </authorList>
    </citation>
    <scope>NUCLEOTIDE SEQUENCE [LARGE SCALE GENOMIC DNA]</scope>
    <source>
        <strain evidence="9">AR23208</strain>
    </source>
</reference>
<dbReference type="PANTHER" id="PTHR31632:SF2">
    <property type="entry name" value="PLASMA MEMBRANE IRON PERMEASE"/>
    <property type="match status" value="1"/>
</dbReference>
<dbReference type="InterPro" id="IPR004923">
    <property type="entry name" value="FTR1/Fip1/EfeU"/>
</dbReference>
<dbReference type="PANTHER" id="PTHR31632">
    <property type="entry name" value="IRON TRANSPORTER FTH1"/>
    <property type="match status" value="1"/>
</dbReference>
<sequence length="587" mass="62030">MNLKSLLSSLLICLLLFTATATYAATPQDNQLIALASDALVNAGGDDWDRTKADLAEMKTLWADAKDSSAQGEAVSDALSAAETAAGKTPFERDAAYKAVSALAKAVDEYVTSHETEQGGASAKENVKALLPHLNQALSATEAGDFAAAKAAYSSFISGWAKAEGPLRKENAGLYGKVETKISGARIALNTEPPNAEKAKASLNEVIKLLEDYIAGNVQADDAAAGETRSIADLQQLLSGALTDVQEERAADAAAKLDEIITAWPSVEGQVLTRSPEAYARIETKMTSVPSLLLSSPPDLAKADAMIRDLQTELEPYAEAASYTAWDAGLILFREGLEAILVITALLAFLNKSGNADKRKWVWSGAGAGIVLSGVLAVVLSLVLSQATAGSSRELIEGYTGIIAVVFMLTVGAWLHSKSSLKVWNQFIEKTLGNVLAKGALWSLAATAGLAVLREGAETIIFYLGMAPSIAMSQLLIGIGGALVLLAVIAFAILKLSARIPIRPFFLVAGLLLYYLAFKFIGVSVHALQVSGQLPSHLSDALLQAPSFGIYATWETTVPQLVVLLVVLWNVVRTERKNAQMKQSATA</sequence>
<dbReference type="AlphaFoldDB" id="A0A1Y0ILV0"/>
<dbReference type="KEGG" id="tum:CBW65_03865"/>
<feature type="transmembrane region" description="Helical" evidence="6">
    <location>
        <begin position="396"/>
        <end position="415"/>
    </location>
</feature>
<evidence type="ECO:0000313" key="9">
    <source>
        <dbReference type="Proteomes" id="UP000195437"/>
    </source>
</evidence>
<feature type="chain" id="PRO_5012847078" evidence="7">
    <location>
        <begin position="25"/>
        <end position="587"/>
    </location>
</feature>
<proteinExistence type="inferred from homology"/>
<protein>
    <submittedName>
        <fullName evidence="8">Iron permease</fullName>
    </submittedName>
</protein>
<dbReference type="RefSeq" id="WP_087455681.1">
    <property type="nucleotide sequence ID" value="NZ_CP021434.1"/>
</dbReference>
<gene>
    <name evidence="8" type="ORF">CBW65_03865</name>
</gene>
<name>A0A1Y0ILV0_9BACL</name>
<evidence type="ECO:0000256" key="6">
    <source>
        <dbReference type="SAM" id="Phobius"/>
    </source>
</evidence>
<evidence type="ECO:0000256" key="2">
    <source>
        <dbReference type="ARBA" id="ARBA00008333"/>
    </source>
</evidence>
<dbReference type="EMBL" id="CP021434">
    <property type="protein sequence ID" value="ARU60294.1"/>
    <property type="molecule type" value="Genomic_DNA"/>
</dbReference>
<keyword evidence="7" id="KW-0732">Signal</keyword>
<evidence type="ECO:0000256" key="3">
    <source>
        <dbReference type="ARBA" id="ARBA00022692"/>
    </source>
</evidence>